<proteinExistence type="inferred from homology"/>
<dbReference type="AlphaFoldDB" id="E0VVZ7"/>
<dbReference type="InParanoid" id="E0VVZ7"/>
<dbReference type="InterPro" id="IPR032190">
    <property type="entry name" value="NPC1_N"/>
</dbReference>
<dbReference type="GO" id="GO:0015485">
    <property type="term" value="F:cholesterol binding"/>
    <property type="evidence" value="ECO:0007669"/>
    <property type="project" value="TreeGrafter"/>
</dbReference>
<evidence type="ECO:0000256" key="2">
    <source>
        <dbReference type="ARBA" id="ARBA00005585"/>
    </source>
</evidence>
<dbReference type="Pfam" id="PF12349">
    <property type="entry name" value="Sterol-sensing"/>
    <property type="match status" value="1"/>
</dbReference>
<feature type="transmembrane region" description="Helical" evidence="16">
    <location>
        <begin position="595"/>
        <end position="616"/>
    </location>
</feature>
<dbReference type="RefSeq" id="XP_002430291.1">
    <property type="nucleotide sequence ID" value="XM_002430246.1"/>
</dbReference>
<dbReference type="SUPFAM" id="SSF82866">
    <property type="entry name" value="Multidrug efflux transporter AcrB transmembrane domain"/>
    <property type="match status" value="2"/>
</dbReference>
<keyword evidence="10 16" id="KW-0472">Membrane</keyword>
<feature type="transmembrane region" description="Helical" evidence="16">
    <location>
        <begin position="1082"/>
        <end position="1101"/>
    </location>
</feature>
<feature type="transmembrane region" description="Helical" evidence="16">
    <location>
        <begin position="1135"/>
        <end position="1157"/>
    </location>
</feature>
<dbReference type="OMA" id="WWFDVES"/>
<evidence type="ECO:0000256" key="1">
    <source>
        <dbReference type="ARBA" id="ARBA00004127"/>
    </source>
</evidence>
<evidence type="ECO:0000256" key="6">
    <source>
        <dbReference type="ARBA" id="ARBA00022729"/>
    </source>
</evidence>
<dbReference type="FunCoup" id="E0VVZ7">
    <property type="interactions" value="999"/>
</dbReference>
<dbReference type="STRING" id="121224.E0VVZ7"/>
<dbReference type="EnsemblMetazoa" id="PHUM472470-RA">
    <property type="protein sequence ID" value="PHUM472470-PA"/>
    <property type="gene ID" value="PHUM472470"/>
</dbReference>
<keyword evidence="3" id="KW-0813">Transport</keyword>
<dbReference type="GO" id="GO:0008203">
    <property type="term" value="P:cholesterol metabolic process"/>
    <property type="evidence" value="ECO:0007669"/>
    <property type="project" value="UniProtKB-KW"/>
</dbReference>
<feature type="transmembrane region" description="Helical" evidence="16">
    <location>
        <begin position="252"/>
        <end position="272"/>
    </location>
</feature>
<keyword evidence="8" id="KW-0445">Lipid transport</keyword>
<evidence type="ECO:0000313" key="18">
    <source>
        <dbReference type="EMBL" id="EEB17553.1"/>
    </source>
</evidence>
<feature type="domain" description="SSD" evidence="17">
    <location>
        <begin position="594"/>
        <end position="759"/>
    </location>
</feature>
<keyword evidence="5 16" id="KW-0812">Transmembrane</keyword>
<feature type="transmembrane region" description="Helical" evidence="16">
    <location>
        <begin position="329"/>
        <end position="349"/>
    </location>
</feature>
<dbReference type="InterPro" id="IPR000731">
    <property type="entry name" value="SSD"/>
</dbReference>
<feature type="transmembrane region" description="Helical" evidence="16">
    <location>
        <begin position="628"/>
        <end position="652"/>
    </location>
</feature>
<accession>E0VVZ7</accession>
<dbReference type="InterPro" id="IPR053958">
    <property type="entry name" value="HMGCR/SNAP/NPC1-like_SSD"/>
</dbReference>
<evidence type="ECO:0000256" key="8">
    <source>
        <dbReference type="ARBA" id="ARBA00023055"/>
    </source>
</evidence>
<keyword evidence="9" id="KW-0443">Lipid metabolism</keyword>
<dbReference type="HOGENOM" id="CLU_002359_0_0_1"/>
<dbReference type="PANTHER" id="PTHR45727">
    <property type="entry name" value="NPC INTRACELLULAR CHOLESTEROL TRANSPORTER 1"/>
    <property type="match status" value="1"/>
</dbReference>
<dbReference type="PROSITE" id="PS50156">
    <property type="entry name" value="SSD"/>
    <property type="match status" value="1"/>
</dbReference>
<sequence length="1278" mass="142557">MYGECGKAQNAPAAQLLPCSYNGTAKVLSDKGIKVLKKWCPHYFDSTSDSQLIYTCCDEAQLETLDKNIQQAMMLISRCPSCKYNFVRHYCDFTCRPDQSNFIEPLRIVNATLNKSAGYRPAVSEINLYINKSYTYGTYDSCKNVYLPLANQYAMDLLCNRPVVSCSPELWFEFLGDASAFSPYQINYIMSSKAKEKNFTPLNIKTYSCNEAPLENESACSCVDCVESCPIPPPVPSPVAPFFVGALPGRDFVMLLVFIAGSLIFLSIVLFCNKRNRQQGASEGNPNEKTEFVGTKSSLSKIEKAGAAIEKFLERFFYKLGMLCVSRPWLVLLTGLLVFICLACGILFVKVTTDPIELWANPLSRSRVEKEYYDSNFRPFYRTEQIIIHAVGLPNITHNTSLGPVTFGPVFNVSFLKKIYDLEQSIRNLNADGVTLKDICFSPLSSDSGPEDVSQCSIMSIWGYYQDDLSNLDTEDDEYLNRFMSCVNNPYLPDECLAPWGGPILPDLALGGFLEAGLNEKGKPKYELSTTLILTYLVDNHHNKTLREPALKWEARFIELLKNWTETEKPDYMDVAYSSERSIEDELERTSHSDVGTILISYLIMFAYIAISLGQIRSFSRLLTDSKMTLGLGGVLVVLISVACSVGIFGYIGVPATLIIIEVIPFLVLAVGVDNIFILVQTHNRLPREPNESLEEHIGRTLGVVGPSMTLTSLSESFCFFLGGLSNMPAVRAFALYAGMALLIDFIFQVTCFVSLLALDSRRQTAGRYDVCCFIKSSKKDSGSALPNGLLYKFFKNIYVPALMNKIVRPLVVVVFYAWLCLSIAVLPRIQVGLDQELSMSQDSYVLKYFKSLKSYLSIGPPVYFVVKDTNLNYSKPEIQNLFCTGPKCHLDSLTTQVYLASKQANSSYIATPASSWLDDYFDWLSYDKCCFVTNNKSFCPHISPYDCETCPRENATGIRPSSTDFERYLSFFLKDDPDASCAKGGHPSYGPAVNYRNLGVDKNGFERSMASSNYYMAYHTILKTSEDYYSALRSARDIAANITSSINDRLTKMGGNASVEVFPYSVFYVFYEQYLTVWEDGINSMLISFLAIFVTSFVLLGLDLCGAFVIVITIAMILINLGGLMYWWDIGLNAVSLVNLVMAVGIAVEFCSHLVHSFTSSTESNKLQRASHALTDMGSSVFSGITLTKFGGIIVLGFAKSQIFQVFYFRMYLGIVLFGAAHGLIFLPVLLSYIGPRGVANGENLVVVNHRRNVNELEGRDNVLRESSLERVSNTKL</sequence>
<dbReference type="GO" id="GO:0012505">
    <property type="term" value="C:endomembrane system"/>
    <property type="evidence" value="ECO:0007669"/>
    <property type="project" value="UniProtKB-SubCell"/>
</dbReference>
<comment type="similarity">
    <text evidence="2">Belongs to the patched family.</text>
</comment>
<dbReference type="FunFam" id="1.20.1640.10:FF:000008">
    <property type="entry name" value="NPC intracellular cholesterol transporter 1"/>
    <property type="match status" value="1"/>
</dbReference>
<evidence type="ECO:0000259" key="17">
    <source>
        <dbReference type="PROSITE" id="PS50156"/>
    </source>
</evidence>
<dbReference type="Pfam" id="PF22314">
    <property type="entry name" value="NPC1_MLD"/>
    <property type="match status" value="1"/>
</dbReference>
<evidence type="ECO:0000256" key="15">
    <source>
        <dbReference type="ARBA" id="ARBA00034049"/>
    </source>
</evidence>
<dbReference type="GO" id="GO:0042632">
    <property type="term" value="P:cholesterol homeostasis"/>
    <property type="evidence" value="ECO:0007669"/>
    <property type="project" value="TreeGrafter"/>
</dbReference>
<dbReference type="InterPro" id="IPR004765">
    <property type="entry name" value="NPC1-like"/>
</dbReference>
<dbReference type="PANTHER" id="PTHR45727:SF2">
    <property type="entry name" value="NPC INTRACELLULAR CHOLESTEROL TRANSPORTER 1"/>
    <property type="match status" value="1"/>
</dbReference>
<evidence type="ECO:0000313" key="19">
    <source>
        <dbReference type="EnsemblMetazoa" id="PHUM472470-PA"/>
    </source>
</evidence>
<dbReference type="KEGG" id="phu:Phum_PHUM472470"/>
<feature type="transmembrane region" description="Helical" evidence="16">
    <location>
        <begin position="1178"/>
        <end position="1200"/>
    </location>
</feature>
<dbReference type="Pfam" id="PF16414">
    <property type="entry name" value="NPC1_N"/>
    <property type="match status" value="1"/>
</dbReference>
<evidence type="ECO:0000256" key="3">
    <source>
        <dbReference type="ARBA" id="ARBA00022448"/>
    </source>
</evidence>
<keyword evidence="14" id="KW-0753">Steroid metabolism</keyword>
<reference evidence="18" key="1">
    <citation type="submission" date="2007-04" db="EMBL/GenBank/DDBJ databases">
        <title>Annotation of Pediculus humanus corporis strain USDA.</title>
        <authorList>
            <person name="Kirkness E."/>
            <person name="Hannick L."/>
            <person name="Hass B."/>
            <person name="Bruggner R."/>
            <person name="Lawson D."/>
            <person name="Bidwell S."/>
            <person name="Joardar V."/>
            <person name="Caler E."/>
            <person name="Walenz B."/>
            <person name="Inman J."/>
            <person name="Schobel S."/>
            <person name="Galinsky K."/>
            <person name="Amedeo P."/>
            <person name="Strausberg R."/>
        </authorList>
    </citation>
    <scope>NUCLEOTIDE SEQUENCE</scope>
    <source>
        <strain evidence="18">USDA</strain>
    </source>
</reference>
<dbReference type="FunFam" id="1.20.1640.10:FF:000010">
    <property type="entry name" value="NPC intracellular cholesterol transporter 1"/>
    <property type="match status" value="1"/>
</dbReference>
<name>E0VVZ7_PEDHC</name>
<comment type="catalytic activity">
    <reaction evidence="15">
        <text>cholesterol(in) = cholesterol(out)</text>
        <dbReference type="Rhea" id="RHEA:39747"/>
        <dbReference type="ChEBI" id="CHEBI:16113"/>
    </reaction>
</comment>
<dbReference type="Gene3D" id="1.20.1640.10">
    <property type="entry name" value="Multidrug efflux transporter AcrB transmembrane domain"/>
    <property type="match status" value="2"/>
</dbReference>
<evidence type="ECO:0000256" key="4">
    <source>
        <dbReference type="ARBA" id="ARBA00022548"/>
    </source>
</evidence>
<gene>
    <name evidence="19" type="primary">8238929</name>
    <name evidence="18" type="ORF">Phum_PHUM472470</name>
</gene>
<dbReference type="GO" id="GO:0030299">
    <property type="term" value="P:intestinal cholesterol absorption"/>
    <property type="evidence" value="ECO:0007669"/>
    <property type="project" value="TreeGrafter"/>
</dbReference>
<dbReference type="GO" id="GO:0005886">
    <property type="term" value="C:plasma membrane"/>
    <property type="evidence" value="ECO:0007669"/>
    <property type="project" value="TreeGrafter"/>
</dbReference>
<dbReference type="GO" id="GO:0030301">
    <property type="term" value="P:cholesterol transport"/>
    <property type="evidence" value="ECO:0007669"/>
    <property type="project" value="UniProtKB-ARBA"/>
</dbReference>
<evidence type="ECO:0000256" key="7">
    <source>
        <dbReference type="ARBA" id="ARBA00022989"/>
    </source>
</evidence>
<evidence type="ECO:0000256" key="13">
    <source>
        <dbReference type="ARBA" id="ARBA00023180"/>
    </source>
</evidence>
<reference evidence="18" key="2">
    <citation type="submission" date="2007-04" db="EMBL/GenBank/DDBJ databases">
        <title>The genome of the human body louse.</title>
        <authorList>
            <consortium name="The Human Body Louse Genome Consortium"/>
            <person name="Kirkness E."/>
            <person name="Walenz B."/>
            <person name="Hass B."/>
            <person name="Bruggner R."/>
            <person name="Strausberg R."/>
        </authorList>
    </citation>
    <scope>NUCLEOTIDE SEQUENCE</scope>
    <source>
        <strain evidence="18">USDA</strain>
    </source>
</reference>
<dbReference type="OrthoDB" id="6510177at2759"/>
<dbReference type="VEuPathDB" id="VectorBase:PHUM472470"/>
<keyword evidence="7 16" id="KW-1133">Transmembrane helix</keyword>
<evidence type="ECO:0000256" key="11">
    <source>
        <dbReference type="ARBA" id="ARBA00023157"/>
    </source>
</evidence>
<dbReference type="Proteomes" id="UP000009046">
    <property type="component" value="Unassembled WGS sequence"/>
</dbReference>
<dbReference type="CTD" id="8238929"/>
<feature type="transmembrane region" description="Helical" evidence="16">
    <location>
        <begin position="735"/>
        <end position="759"/>
    </location>
</feature>
<dbReference type="GO" id="GO:0005319">
    <property type="term" value="F:lipid transporter activity"/>
    <property type="evidence" value="ECO:0007669"/>
    <property type="project" value="InterPro"/>
</dbReference>
<keyword evidence="6" id="KW-0732">Signal</keyword>
<protein>
    <submittedName>
        <fullName evidence="18">Niemann-Pick C1 protein, putative</fullName>
    </submittedName>
</protein>
<feature type="transmembrane region" description="Helical" evidence="16">
    <location>
        <begin position="1212"/>
        <end position="1235"/>
    </location>
</feature>
<dbReference type="NCBIfam" id="TIGR00917">
    <property type="entry name" value="2A060601"/>
    <property type="match status" value="1"/>
</dbReference>
<feature type="transmembrane region" description="Helical" evidence="16">
    <location>
        <begin position="811"/>
        <end position="830"/>
    </location>
</feature>
<evidence type="ECO:0000256" key="16">
    <source>
        <dbReference type="SAM" id="Phobius"/>
    </source>
</evidence>
<evidence type="ECO:0000256" key="9">
    <source>
        <dbReference type="ARBA" id="ARBA00023098"/>
    </source>
</evidence>
<keyword evidence="4" id="KW-0153">Cholesterol metabolism</keyword>
<evidence type="ECO:0000256" key="5">
    <source>
        <dbReference type="ARBA" id="ARBA00022692"/>
    </source>
</evidence>
<feature type="transmembrane region" description="Helical" evidence="16">
    <location>
        <begin position="658"/>
        <end position="680"/>
    </location>
</feature>
<dbReference type="EMBL" id="AAZO01005732">
    <property type="status" value="NOT_ANNOTATED_CDS"/>
    <property type="molecule type" value="Genomic_DNA"/>
</dbReference>
<dbReference type="InterPro" id="IPR053956">
    <property type="entry name" value="NPC1_MLD"/>
</dbReference>
<comment type="subcellular location">
    <subcellularLocation>
        <location evidence="1">Endomembrane system</location>
        <topology evidence="1">Multi-pass membrane protein</topology>
    </subcellularLocation>
</comment>
<feature type="transmembrane region" description="Helical" evidence="16">
    <location>
        <begin position="701"/>
        <end position="723"/>
    </location>
</feature>
<evidence type="ECO:0000313" key="20">
    <source>
        <dbReference type="Proteomes" id="UP000009046"/>
    </source>
</evidence>
<dbReference type="eggNOG" id="KOG1933">
    <property type="taxonomic scope" value="Eukaryota"/>
</dbReference>
<dbReference type="EMBL" id="DS235816">
    <property type="protein sequence ID" value="EEB17553.1"/>
    <property type="molecule type" value="Genomic_DNA"/>
</dbReference>
<evidence type="ECO:0000256" key="12">
    <source>
        <dbReference type="ARBA" id="ARBA00023166"/>
    </source>
</evidence>
<dbReference type="GeneID" id="8238929"/>
<organism>
    <name type="scientific">Pediculus humanus subsp. corporis</name>
    <name type="common">Body louse</name>
    <dbReference type="NCBI Taxonomy" id="121224"/>
    <lineage>
        <taxon>Eukaryota</taxon>
        <taxon>Metazoa</taxon>
        <taxon>Ecdysozoa</taxon>
        <taxon>Arthropoda</taxon>
        <taxon>Hexapoda</taxon>
        <taxon>Insecta</taxon>
        <taxon>Pterygota</taxon>
        <taxon>Neoptera</taxon>
        <taxon>Paraneoptera</taxon>
        <taxon>Psocodea</taxon>
        <taxon>Troctomorpha</taxon>
        <taxon>Phthiraptera</taxon>
        <taxon>Anoplura</taxon>
        <taxon>Pediculidae</taxon>
        <taxon>Pediculus</taxon>
    </lineage>
</organism>
<keyword evidence="12" id="KW-1207">Sterol metabolism</keyword>
<keyword evidence="13" id="KW-0325">Glycoprotein</keyword>
<keyword evidence="20" id="KW-1185">Reference proteome</keyword>
<evidence type="ECO:0000256" key="14">
    <source>
        <dbReference type="ARBA" id="ARBA00023221"/>
    </source>
</evidence>
<keyword evidence="11" id="KW-1015">Disulfide bond</keyword>
<feature type="transmembrane region" description="Helical" evidence="16">
    <location>
        <begin position="1108"/>
        <end position="1129"/>
    </location>
</feature>
<evidence type="ECO:0000256" key="10">
    <source>
        <dbReference type="ARBA" id="ARBA00023136"/>
    </source>
</evidence>
<reference evidence="19" key="3">
    <citation type="submission" date="2021-02" db="UniProtKB">
        <authorList>
            <consortium name="EnsemblMetazoa"/>
        </authorList>
    </citation>
    <scope>IDENTIFICATION</scope>
    <source>
        <strain evidence="19">USDA</strain>
    </source>
</reference>